<keyword evidence="9" id="KW-0234">DNA repair</keyword>
<dbReference type="PANTHER" id="PTHR11070:SF67">
    <property type="entry name" value="DNA 3'-5' HELICASE"/>
    <property type="match status" value="1"/>
</dbReference>
<dbReference type="Gene3D" id="3.40.50.300">
    <property type="entry name" value="P-loop containing nucleotide triphosphate hydrolases"/>
    <property type="match status" value="3"/>
</dbReference>
<dbReference type="AlphaFoldDB" id="A0A239X9D7"/>
<dbReference type="GO" id="GO:0005829">
    <property type="term" value="C:cytosol"/>
    <property type="evidence" value="ECO:0007669"/>
    <property type="project" value="TreeGrafter"/>
</dbReference>
<dbReference type="PROSITE" id="PS51198">
    <property type="entry name" value="UVRD_HELICASE_ATP_BIND"/>
    <property type="match status" value="1"/>
</dbReference>
<dbReference type="GO" id="GO:0016887">
    <property type="term" value="F:ATP hydrolysis activity"/>
    <property type="evidence" value="ECO:0007669"/>
    <property type="project" value="RHEA"/>
</dbReference>
<dbReference type="PANTHER" id="PTHR11070">
    <property type="entry name" value="UVRD / RECB / PCRA DNA HELICASE FAMILY MEMBER"/>
    <property type="match status" value="1"/>
</dbReference>
<sequence length="1051" mass="122366">MENTKQYTAINASAGSGKTYALVLRVLMICLRYERQHDAIKHILALTFTNKAANEMKERILQWLKNFTKPDYENNGDLKNIQTALRGQGIMVTLEDLHRRSQKVLDYILHNYSTLSIGTIDKFNARLVRSFSYELGLAHQFNLEIQSEPFLIEAVDKMLDEIGENEQISEAFMDFINYNLDNDERVNLNNSLYKKAKNFISDIHYEDLKKNSEFDWESYEKAKTKLRQEILKHRKTAKETAQNIITILQEKGLEISDFAGGNSNSIAKFFYEYLKFISGKRDVFPFPADEEKAIQNFRKGTSGSGKGKEQLVDEVLNFMIESRESVISNFISAERKSAILSELLPLKINKEIQEKLNEIEEENDVVLLSKFNVIINENLRNEPSSFIYEKIGTRYQHFFFDEFQDTSKMQWNNLLPLKDHTVASEGNSFTLVGDPKQSIYRFRGGDSELMLNVLNKKDESPVEVFVEVLGSNWRSAKNIVNFNNELYDFLSKGLNTEHCELFSEKARQIPQKKFAGRVKVNLAPYTKGNEEYFTEVAGQMHRNIQECLNNGFIFSDITILCRSAKEIQKYAQLLGREKVIYNGTETYIKTISEKGLTLDLSYTLKALIEFLNWEIQPKNRQFMVKMLYYLNELGRIDIPEFSNEIMALLKIENHEKLINTIEERFSLKLSQKGIPRLNLYNYIEFFVHEFSVKNKETDYLLNFLENLYNFTQNAGMTVKDFVKLWDEEAHKISIQASENVDAVNMMTIHAAKGLEFPVVFLPMKNANKDAEFHEWFDLENLGELKSVNIKGFKKEMANYDKDLASFNEENSYKNKIDRFCIQYVATTRPVEQLFLYIQRPSASSNNLEIFDFIKTKNPENLDEFDIYPEENESFKKQRTEETADRKTLDITSLSENTEHISNIKIATPSKSYQNTNESVRIGIFVHEILEKINSEKDIENVLQQYILEGIITENEKIEIVERLLKVLRNERYAQYFDETLKVINEKEMMITENGSTETYRIDRLVETENGLVIIDFKTGAEREKYEKQVSAYREVLEKLGKKVAGTEIIYV</sequence>
<comment type="catalytic activity">
    <reaction evidence="11">
        <text>Couples ATP hydrolysis with the unwinding of duplex DNA by translocating in the 3'-5' direction.</text>
        <dbReference type="EC" id="5.6.2.4"/>
    </reaction>
</comment>
<dbReference type="RefSeq" id="WP_095071480.1">
    <property type="nucleotide sequence ID" value="NZ_LT906465.1"/>
</dbReference>
<evidence type="ECO:0000256" key="4">
    <source>
        <dbReference type="ARBA" id="ARBA00022801"/>
    </source>
</evidence>
<evidence type="ECO:0000256" key="7">
    <source>
        <dbReference type="ARBA" id="ARBA00022840"/>
    </source>
</evidence>
<dbReference type="InterPro" id="IPR027417">
    <property type="entry name" value="P-loop_NTPase"/>
</dbReference>
<proteinExistence type="predicted"/>
<dbReference type="Pfam" id="PF13361">
    <property type="entry name" value="UvrD_C"/>
    <property type="match status" value="1"/>
</dbReference>
<keyword evidence="6" id="KW-0269">Exonuclease</keyword>
<evidence type="ECO:0000256" key="13">
    <source>
        <dbReference type="ARBA" id="ARBA00048988"/>
    </source>
</evidence>
<keyword evidence="5 14" id="KW-0347">Helicase</keyword>
<dbReference type="Pfam" id="PF12705">
    <property type="entry name" value="PDDEXK_1"/>
    <property type="match status" value="1"/>
</dbReference>
<dbReference type="InterPro" id="IPR011335">
    <property type="entry name" value="Restrct_endonuc-II-like"/>
</dbReference>
<dbReference type="Proteomes" id="UP000215196">
    <property type="component" value="Chromosome 1"/>
</dbReference>
<evidence type="ECO:0000256" key="11">
    <source>
        <dbReference type="ARBA" id="ARBA00034617"/>
    </source>
</evidence>
<dbReference type="KEGG" id="ctak:4412677_01240"/>
<evidence type="ECO:0000313" key="17">
    <source>
        <dbReference type="Proteomes" id="UP000215196"/>
    </source>
</evidence>
<reference evidence="16 17" key="1">
    <citation type="submission" date="2017-06" db="EMBL/GenBank/DDBJ databases">
        <authorList>
            <consortium name="Pathogen Informatics"/>
        </authorList>
    </citation>
    <scope>NUCLEOTIDE SEQUENCE [LARGE SCALE GENOMIC DNA]</scope>
    <source>
        <strain evidence="16 17">NCTC13490</strain>
    </source>
</reference>
<evidence type="ECO:0000256" key="5">
    <source>
        <dbReference type="ARBA" id="ARBA00022806"/>
    </source>
</evidence>
<evidence type="ECO:0000256" key="1">
    <source>
        <dbReference type="ARBA" id="ARBA00022722"/>
    </source>
</evidence>
<evidence type="ECO:0000256" key="8">
    <source>
        <dbReference type="ARBA" id="ARBA00023125"/>
    </source>
</evidence>
<dbReference type="InterPro" id="IPR011604">
    <property type="entry name" value="PDDEXK-like_dom_sf"/>
</dbReference>
<dbReference type="SUPFAM" id="SSF52980">
    <property type="entry name" value="Restriction endonuclease-like"/>
    <property type="match status" value="1"/>
</dbReference>
<dbReference type="EC" id="5.6.2.4" evidence="12"/>
<feature type="domain" description="UvrD-like helicase ATP-binding" evidence="15">
    <location>
        <begin position="1"/>
        <end position="476"/>
    </location>
</feature>
<dbReference type="GO" id="GO:0005524">
    <property type="term" value="F:ATP binding"/>
    <property type="evidence" value="ECO:0007669"/>
    <property type="project" value="UniProtKB-UniRule"/>
</dbReference>
<evidence type="ECO:0000313" key="16">
    <source>
        <dbReference type="EMBL" id="SNV43325.1"/>
    </source>
</evidence>
<protein>
    <recommendedName>
        <fullName evidence="12">DNA 3'-5' helicase</fullName>
        <ecNumber evidence="12">5.6.2.4</ecNumber>
    </recommendedName>
</protein>
<dbReference type="InterPro" id="IPR000212">
    <property type="entry name" value="DNA_helicase_UvrD/REP"/>
</dbReference>
<evidence type="ECO:0000256" key="6">
    <source>
        <dbReference type="ARBA" id="ARBA00022839"/>
    </source>
</evidence>
<comment type="catalytic activity">
    <reaction evidence="13">
        <text>ATP + H2O = ADP + phosphate + H(+)</text>
        <dbReference type="Rhea" id="RHEA:13065"/>
        <dbReference type="ChEBI" id="CHEBI:15377"/>
        <dbReference type="ChEBI" id="CHEBI:15378"/>
        <dbReference type="ChEBI" id="CHEBI:30616"/>
        <dbReference type="ChEBI" id="CHEBI:43474"/>
        <dbReference type="ChEBI" id="CHEBI:456216"/>
        <dbReference type="EC" id="5.6.2.4"/>
    </reaction>
</comment>
<dbReference type="GO" id="GO:0003677">
    <property type="term" value="F:DNA binding"/>
    <property type="evidence" value="ECO:0007669"/>
    <property type="project" value="UniProtKB-KW"/>
</dbReference>
<dbReference type="GO" id="GO:0000725">
    <property type="term" value="P:recombinational repair"/>
    <property type="evidence" value="ECO:0007669"/>
    <property type="project" value="TreeGrafter"/>
</dbReference>
<dbReference type="InterPro" id="IPR014016">
    <property type="entry name" value="UvrD-like_ATP-bd"/>
</dbReference>
<keyword evidence="3" id="KW-0227">DNA damage</keyword>
<dbReference type="EMBL" id="LT906465">
    <property type="protein sequence ID" value="SNV43325.1"/>
    <property type="molecule type" value="Genomic_DNA"/>
</dbReference>
<dbReference type="SUPFAM" id="SSF52540">
    <property type="entry name" value="P-loop containing nucleoside triphosphate hydrolases"/>
    <property type="match status" value="1"/>
</dbReference>
<organism evidence="16 17">
    <name type="scientific">Chryseobacterium taklimakanense</name>
    <dbReference type="NCBI Taxonomy" id="536441"/>
    <lineage>
        <taxon>Bacteria</taxon>
        <taxon>Pseudomonadati</taxon>
        <taxon>Bacteroidota</taxon>
        <taxon>Flavobacteriia</taxon>
        <taxon>Flavobacteriales</taxon>
        <taxon>Weeksellaceae</taxon>
        <taxon>Chryseobacterium group</taxon>
        <taxon>Chryseobacterium</taxon>
    </lineage>
</organism>
<evidence type="ECO:0000256" key="9">
    <source>
        <dbReference type="ARBA" id="ARBA00023204"/>
    </source>
</evidence>
<dbReference type="Gene3D" id="3.90.320.10">
    <property type="match status" value="1"/>
</dbReference>
<keyword evidence="10" id="KW-0413">Isomerase</keyword>
<evidence type="ECO:0000256" key="2">
    <source>
        <dbReference type="ARBA" id="ARBA00022741"/>
    </source>
</evidence>
<keyword evidence="4 14" id="KW-0378">Hydrolase</keyword>
<dbReference type="GO" id="GO:0004527">
    <property type="term" value="F:exonuclease activity"/>
    <property type="evidence" value="ECO:0007669"/>
    <property type="project" value="UniProtKB-KW"/>
</dbReference>
<keyword evidence="7 14" id="KW-0067">ATP-binding</keyword>
<feature type="binding site" evidence="14">
    <location>
        <begin position="12"/>
        <end position="19"/>
    </location>
    <ligand>
        <name>ATP</name>
        <dbReference type="ChEBI" id="CHEBI:30616"/>
    </ligand>
</feature>
<dbReference type="Pfam" id="PF00580">
    <property type="entry name" value="UvrD-helicase"/>
    <property type="match status" value="1"/>
</dbReference>
<accession>A0A239X9D7</accession>
<keyword evidence="2 14" id="KW-0547">Nucleotide-binding</keyword>
<dbReference type="InterPro" id="IPR014017">
    <property type="entry name" value="DNA_helicase_UvrD-like_C"/>
</dbReference>
<dbReference type="GO" id="GO:0043138">
    <property type="term" value="F:3'-5' DNA helicase activity"/>
    <property type="evidence" value="ECO:0007669"/>
    <property type="project" value="UniProtKB-EC"/>
</dbReference>
<evidence type="ECO:0000256" key="10">
    <source>
        <dbReference type="ARBA" id="ARBA00023235"/>
    </source>
</evidence>
<dbReference type="Gene3D" id="1.10.3170.10">
    <property type="entry name" value="Recbcd, chain B, domain 2"/>
    <property type="match status" value="1"/>
</dbReference>
<gene>
    <name evidence="16" type="primary">recB</name>
    <name evidence="16" type="ORF">SAMEA4412677_01240</name>
</gene>
<name>A0A239X9D7_9FLAO</name>
<dbReference type="InterPro" id="IPR038726">
    <property type="entry name" value="PDDEXK_AddAB-type"/>
</dbReference>
<keyword evidence="1" id="KW-0540">Nuclease</keyword>
<keyword evidence="8" id="KW-0238">DNA-binding</keyword>
<evidence type="ECO:0000259" key="15">
    <source>
        <dbReference type="PROSITE" id="PS51198"/>
    </source>
</evidence>
<evidence type="ECO:0000256" key="3">
    <source>
        <dbReference type="ARBA" id="ARBA00022763"/>
    </source>
</evidence>
<evidence type="ECO:0000256" key="14">
    <source>
        <dbReference type="PROSITE-ProRule" id="PRU00560"/>
    </source>
</evidence>
<keyword evidence="17" id="KW-1185">Reference proteome</keyword>
<evidence type="ECO:0000256" key="12">
    <source>
        <dbReference type="ARBA" id="ARBA00034808"/>
    </source>
</evidence>